<name>A0A7S4PXY8_9DINO</name>
<feature type="transmembrane region" description="Helical" evidence="8">
    <location>
        <begin position="470"/>
        <end position="493"/>
    </location>
</feature>
<keyword evidence="4 8" id="KW-1133">Transmembrane helix</keyword>
<dbReference type="AlphaFoldDB" id="A0A7S4PXY8"/>
<feature type="domain" description="Band 3 cytoplasmic" evidence="9">
    <location>
        <begin position="38"/>
        <end position="316"/>
    </location>
</feature>
<evidence type="ECO:0000313" key="10">
    <source>
        <dbReference type="EMBL" id="CAE4566168.1"/>
    </source>
</evidence>
<evidence type="ECO:0000256" key="5">
    <source>
        <dbReference type="ARBA" id="ARBA00023136"/>
    </source>
</evidence>
<dbReference type="SUPFAM" id="SSF55804">
    <property type="entry name" value="Phoshotransferase/anion transport protein"/>
    <property type="match status" value="1"/>
</dbReference>
<evidence type="ECO:0000256" key="3">
    <source>
        <dbReference type="ARBA" id="ARBA00022692"/>
    </source>
</evidence>
<dbReference type="EMBL" id="HBNR01008809">
    <property type="protein sequence ID" value="CAE4566168.1"/>
    <property type="molecule type" value="Transcribed_RNA"/>
</dbReference>
<keyword evidence="3 8" id="KW-0812">Transmembrane</keyword>
<evidence type="ECO:0000256" key="6">
    <source>
        <dbReference type="SAM" id="Coils"/>
    </source>
</evidence>
<dbReference type="Pfam" id="PF06965">
    <property type="entry name" value="Na_H_antiport_1"/>
    <property type="match status" value="1"/>
</dbReference>
<proteinExistence type="predicted"/>
<feature type="transmembrane region" description="Helical" evidence="8">
    <location>
        <begin position="594"/>
        <end position="614"/>
    </location>
</feature>
<dbReference type="Pfam" id="PF07565">
    <property type="entry name" value="Band_3_cyto"/>
    <property type="match status" value="1"/>
</dbReference>
<dbReference type="GO" id="GO:0005886">
    <property type="term" value="C:plasma membrane"/>
    <property type="evidence" value="ECO:0007669"/>
    <property type="project" value="UniProtKB-SubCell"/>
</dbReference>
<dbReference type="PANTHER" id="PTHR30341:SF0">
    <property type="entry name" value="NA(+)_H(+) ANTIPORTER NHAA"/>
    <property type="match status" value="1"/>
</dbReference>
<dbReference type="InterPro" id="IPR004670">
    <property type="entry name" value="NhaA"/>
</dbReference>
<comment type="subcellular location">
    <subcellularLocation>
        <location evidence="1">Cell inner membrane</location>
        <topology evidence="1">Multi-pass membrane protein</topology>
    </subcellularLocation>
</comment>
<feature type="transmembrane region" description="Helical" evidence="8">
    <location>
        <begin position="539"/>
        <end position="559"/>
    </location>
</feature>
<evidence type="ECO:0000256" key="8">
    <source>
        <dbReference type="SAM" id="Phobius"/>
    </source>
</evidence>
<feature type="transmembrane region" description="Helical" evidence="8">
    <location>
        <begin position="738"/>
        <end position="765"/>
    </location>
</feature>
<feature type="transmembrane region" description="Helical" evidence="8">
    <location>
        <begin position="571"/>
        <end position="587"/>
    </location>
</feature>
<reference evidence="10" key="1">
    <citation type="submission" date="2021-01" db="EMBL/GenBank/DDBJ databases">
        <authorList>
            <person name="Corre E."/>
            <person name="Pelletier E."/>
            <person name="Niang G."/>
            <person name="Scheremetjew M."/>
            <person name="Finn R."/>
            <person name="Kale V."/>
            <person name="Holt S."/>
            <person name="Cochrane G."/>
            <person name="Meng A."/>
            <person name="Brown T."/>
            <person name="Cohen L."/>
        </authorList>
    </citation>
    <scope>NUCLEOTIDE SEQUENCE</scope>
    <source>
        <strain evidence="10">CCMP3105</strain>
    </source>
</reference>
<keyword evidence="2" id="KW-1003">Cell membrane</keyword>
<dbReference type="GO" id="GO:0008509">
    <property type="term" value="F:monoatomic anion transmembrane transporter activity"/>
    <property type="evidence" value="ECO:0007669"/>
    <property type="project" value="InterPro"/>
</dbReference>
<dbReference type="GO" id="GO:0006885">
    <property type="term" value="P:regulation of pH"/>
    <property type="evidence" value="ECO:0007669"/>
    <property type="project" value="InterPro"/>
</dbReference>
<dbReference type="InterPro" id="IPR013769">
    <property type="entry name" value="Band3_cytoplasmic_dom"/>
</dbReference>
<gene>
    <name evidence="10" type="ORF">AMON00008_LOCUS5787</name>
</gene>
<keyword evidence="6" id="KW-0175">Coiled coil</keyword>
<feature type="region of interest" description="Disordered" evidence="7">
    <location>
        <begin position="169"/>
        <end position="207"/>
    </location>
</feature>
<evidence type="ECO:0000256" key="4">
    <source>
        <dbReference type="ARBA" id="ARBA00022989"/>
    </source>
</evidence>
<dbReference type="InterPro" id="IPR023171">
    <property type="entry name" value="Na/H_antiporter_dom_sf"/>
</dbReference>
<feature type="transmembrane region" description="Helical" evidence="8">
    <location>
        <begin position="703"/>
        <end position="726"/>
    </location>
</feature>
<dbReference type="InterPro" id="IPR016152">
    <property type="entry name" value="PTrfase/Anion_transptr"/>
</dbReference>
<feature type="transmembrane region" description="Helical" evidence="8">
    <location>
        <begin position="777"/>
        <end position="795"/>
    </location>
</feature>
<feature type="compositionally biased region" description="Low complexity" evidence="7">
    <location>
        <begin position="182"/>
        <end position="199"/>
    </location>
</feature>
<feature type="transmembrane region" description="Helical" evidence="8">
    <location>
        <begin position="513"/>
        <end position="532"/>
    </location>
</feature>
<dbReference type="PANTHER" id="PTHR30341">
    <property type="entry name" value="SODIUM ION/PROTON ANTIPORTER NHAA-RELATED"/>
    <property type="match status" value="1"/>
</dbReference>
<sequence length="859" mass="92570">MAAASPDAAVPPQPSPLGAVSPTDLQTPVLRMFSRRKHLFIELHEFQGASWHETHRWNYGLEEDLVETDGNNAAATERSWTGPHLPSSSLLGMVALRQALDPELVLLDLLDEEDDALEPIAGALLDRLAATGRLAPERRDSAQSVMMQHLQRQESAVVARYSGKFLEQRAAGRRGQRSRVGPSTPASPTATSPSWPRSRIQGDDPLMPEEDEETVHILIDTVDWLDKDAVGFVRLCEPVDTGLEEQASGSKARFIVMVLGPDSPAERDRHIQMGEAAAALLQHDSVVEAAYMAREPREFLAALERCFKEVRLVPQTSHPTLQGVRQRTEKMLRQMADMQRKKDALRTQKHRWRHRQRLHMRGRVSISGTLALMQKLALPLLTGIALALIWVNADPHSYDHWAGYGPGEEGVDHHLERPTVFGLQIKGHGVTLHFLVNDVLMCLFFGLAAKEITEAFQPGGSLYPPARSTVNVLAATVGGVLGPAGVYLAVVSALFSAGVLDSRFTLAEYTNGWGIPTATDIAVAWMAAVFVFGEGHPAIDFLLLLAVIDDGIGLLIIAVAYPDPENPVKPVWLLLVLAGALLSLCLRKLRCDRWLLYVMLAGPLSWLGLFLAGLHPSLALVAVVPFMPLRVEAAPSGVGRLGSDLPADCFTDVNADGSADGQGRCGRAPLHEFEEATKPFVDFVLLFAFGLVNAGVQVSSSGILTAVVLGSLVLGKTLGILGASTAAACLGCPPPAGIGLGAIGAVGFIASAGLTVALFIAGEAFEKHPVLMDQAKLGALLSVLVALVAILAQLLRGGCRRRGEPGPAADEHGEPFMGEDFKESLEEIVVKNTVRSLQMIHRAEKAVEETQASWGFSRR</sequence>
<dbReference type="Gene3D" id="1.20.1530.10">
    <property type="entry name" value="Na+/H+ antiporter like domain"/>
    <property type="match status" value="1"/>
</dbReference>
<evidence type="ECO:0000256" key="1">
    <source>
        <dbReference type="ARBA" id="ARBA00004429"/>
    </source>
</evidence>
<protein>
    <recommendedName>
        <fullName evidence="9">Band 3 cytoplasmic domain-containing protein</fullName>
    </recommendedName>
</protein>
<feature type="region of interest" description="Disordered" evidence="7">
    <location>
        <begin position="1"/>
        <end position="23"/>
    </location>
</feature>
<dbReference type="Gene3D" id="3.40.930.10">
    <property type="entry name" value="Mannitol-specific EII, Chain A"/>
    <property type="match status" value="1"/>
</dbReference>
<keyword evidence="5 8" id="KW-0472">Membrane</keyword>
<feature type="transmembrane region" description="Helical" evidence="8">
    <location>
        <begin position="430"/>
        <end position="449"/>
    </location>
</feature>
<organism evidence="10">
    <name type="scientific">Alexandrium monilatum</name>
    <dbReference type="NCBI Taxonomy" id="311494"/>
    <lineage>
        <taxon>Eukaryota</taxon>
        <taxon>Sar</taxon>
        <taxon>Alveolata</taxon>
        <taxon>Dinophyceae</taxon>
        <taxon>Gonyaulacales</taxon>
        <taxon>Pyrocystaceae</taxon>
        <taxon>Alexandrium</taxon>
    </lineage>
</organism>
<feature type="coiled-coil region" evidence="6">
    <location>
        <begin position="321"/>
        <end position="355"/>
    </location>
</feature>
<evidence type="ECO:0000256" key="7">
    <source>
        <dbReference type="SAM" id="MobiDB-lite"/>
    </source>
</evidence>
<evidence type="ECO:0000256" key="2">
    <source>
        <dbReference type="ARBA" id="ARBA00022475"/>
    </source>
</evidence>
<dbReference type="GO" id="GO:0015385">
    <property type="term" value="F:sodium:proton antiporter activity"/>
    <property type="evidence" value="ECO:0007669"/>
    <property type="project" value="TreeGrafter"/>
</dbReference>
<accession>A0A7S4PXY8</accession>
<evidence type="ECO:0000259" key="9">
    <source>
        <dbReference type="Pfam" id="PF07565"/>
    </source>
</evidence>